<protein>
    <submittedName>
        <fullName evidence="1">Uncharacterized protein</fullName>
    </submittedName>
</protein>
<keyword evidence="2" id="KW-1185">Reference proteome</keyword>
<reference evidence="1" key="1">
    <citation type="journal article" date="2020" name="Stud. Mycol.">
        <title>101 Dothideomycetes genomes: a test case for predicting lifestyles and emergence of pathogens.</title>
        <authorList>
            <person name="Haridas S."/>
            <person name="Albert R."/>
            <person name="Binder M."/>
            <person name="Bloem J."/>
            <person name="Labutti K."/>
            <person name="Salamov A."/>
            <person name="Andreopoulos B."/>
            <person name="Baker S."/>
            <person name="Barry K."/>
            <person name="Bills G."/>
            <person name="Bluhm B."/>
            <person name="Cannon C."/>
            <person name="Castanera R."/>
            <person name="Culley D."/>
            <person name="Daum C."/>
            <person name="Ezra D."/>
            <person name="Gonzalez J."/>
            <person name="Henrissat B."/>
            <person name="Kuo A."/>
            <person name="Liang C."/>
            <person name="Lipzen A."/>
            <person name="Lutzoni F."/>
            <person name="Magnuson J."/>
            <person name="Mondo S."/>
            <person name="Nolan M."/>
            <person name="Ohm R."/>
            <person name="Pangilinan J."/>
            <person name="Park H.-J."/>
            <person name="Ramirez L."/>
            <person name="Alfaro M."/>
            <person name="Sun H."/>
            <person name="Tritt A."/>
            <person name="Yoshinaga Y."/>
            <person name="Zwiers L.-H."/>
            <person name="Turgeon B."/>
            <person name="Goodwin S."/>
            <person name="Spatafora J."/>
            <person name="Crous P."/>
            <person name="Grigoriev I."/>
        </authorList>
    </citation>
    <scope>NUCLEOTIDE SEQUENCE</scope>
    <source>
        <strain evidence="1">CBS 269.34</strain>
    </source>
</reference>
<evidence type="ECO:0000313" key="1">
    <source>
        <dbReference type="EMBL" id="KAF2493015.1"/>
    </source>
</evidence>
<dbReference type="EMBL" id="MU004193">
    <property type="protein sequence ID" value="KAF2493015.1"/>
    <property type="molecule type" value="Genomic_DNA"/>
</dbReference>
<gene>
    <name evidence="1" type="ORF">BU16DRAFT_564308</name>
</gene>
<evidence type="ECO:0000313" key="2">
    <source>
        <dbReference type="Proteomes" id="UP000799750"/>
    </source>
</evidence>
<name>A0A6A6QL05_9PEZI</name>
<organism evidence="1 2">
    <name type="scientific">Lophium mytilinum</name>
    <dbReference type="NCBI Taxonomy" id="390894"/>
    <lineage>
        <taxon>Eukaryota</taxon>
        <taxon>Fungi</taxon>
        <taxon>Dikarya</taxon>
        <taxon>Ascomycota</taxon>
        <taxon>Pezizomycotina</taxon>
        <taxon>Dothideomycetes</taxon>
        <taxon>Pleosporomycetidae</taxon>
        <taxon>Mytilinidiales</taxon>
        <taxon>Mytilinidiaceae</taxon>
        <taxon>Lophium</taxon>
    </lineage>
</organism>
<proteinExistence type="predicted"/>
<accession>A0A6A6QL05</accession>
<dbReference type="Proteomes" id="UP000799750">
    <property type="component" value="Unassembled WGS sequence"/>
</dbReference>
<dbReference type="AlphaFoldDB" id="A0A6A6QL05"/>
<sequence>MDLPASLPLWMDSTSGHFLEGSSSANKGSSLPRTLSKNAEVIAVWICHIRELLIPDVREVKMVGAADPQLLPPRGLVSFEPLPAETVDNVIVAVLAVAEHQKGLRDIDGAAEESVNEGTVIVDLGDHSVVARHHGGANATFCGESEVHLGGCIEGSAGLFDKRRGDLQQGVEVGFVVSVDFVKKSVLGLVVLNREPVHAATSVWSLQEW</sequence>